<comment type="similarity">
    <text evidence="3">Belongs to the CoaE family.</text>
</comment>
<keyword evidence="2 3" id="KW-0067">ATP-binding</keyword>
<reference evidence="5" key="2">
    <citation type="journal article" date="2012" name="PLoS ONE">
        <title>A Deeply Branching Thermophilic Bacterium with an Ancient Acetyl-CoA Pathway Dominates a Subsurface Ecosystem.</title>
        <authorList>
            <person name="Takami H."/>
            <person name="Noguchi H."/>
            <person name="Takaki Y."/>
            <person name="Uchiyama I."/>
            <person name="Toyoda A."/>
            <person name="Nishi S."/>
            <person name="Chee G.-J."/>
            <person name="Arai W."/>
            <person name="Nunoura T."/>
            <person name="Itoh T."/>
            <person name="Hattori M."/>
            <person name="Takai K."/>
        </authorList>
    </citation>
    <scope>NUCLEOTIDE SEQUENCE</scope>
</reference>
<dbReference type="EMBL" id="AP011754">
    <property type="protein sequence ID" value="BAL56646.1"/>
    <property type="molecule type" value="Genomic_DNA"/>
</dbReference>
<dbReference type="PANTHER" id="PTHR10695:SF46">
    <property type="entry name" value="BIFUNCTIONAL COENZYME A SYNTHASE-RELATED"/>
    <property type="match status" value="1"/>
</dbReference>
<dbReference type="HAMAP" id="MF_00376">
    <property type="entry name" value="Dephospho_CoA_kinase"/>
    <property type="match status" value="1"/>
</dbReference>
<comment type="catalytic activity">
    <reaction evidence="3">
        <text>3'-dephospho-CoA + ATP = ADP + CoA + H(+)</text>
        <dbReference type="Rhea" id="RHEA:18245"/>
        <dbReference type="ChEBI" id="CHEBI:15378"/>
        <dbReference type="ChEBI" id="CHEBI:30616"/>
        <dbReference type="ChEBI" id="CHEBI:57287"/>
        <dbReference type="ChEBI" id="CHEBI:57328"/>
        <dbReference type="ChEBI" id="CHEBI:456216"/>
        <dbReference type="EC" id="2.7.1.24"/>
    </reaction>
</comment>
<organism evidence="5">
    <name type="scientific">uncultured Acetothermia bacterium</name>
    <dbReference type="NCBI Taxonomy" id="236499"/>
    <lineage>
        <taxon>Bacteria</taxon>
        <taxon>Candidatus Bipolaricaulota</taxon>
        <taxon>environmental samples</taxon>
    </lineage>
</organism>
<evidence type="ECO:0000256" key="3">
    <source>
        <dbReference type="HAMAP-Rule" id="MF_00376"/>
    </source>
</evidence>
<evidence type="ECO:0000256" key="1">
    <source>
        <dbReference type="ARBA" id="ARBA00022741"/>
    </source>
</evidence>
<keyword evidence="3" id="KW-0963">Cytoplasm</keyword>
<proteinExistence type="inferred from homology"/>
<comment type="function">
    <text evidence="3">Catalyzes the phosphorylation of the 3'-hydroxyl group of dephosphocoenzyme A to form coenzyme A.</text>
</comment>
<keyword evidence="1 3" id="KW-0547">Nucleotide-binding</keyword>
<keyword evidence="3" id="KW-0173">Coenzyme A biosynthesis</keyword>
<dbReference type="GO" id="GO:0005737">
    <property type="term" value="C:cytoplasm"/>
    <property type="evidence" value="ECO:0007669"/>
    <property type="project" value="UniProtKB-SubCell"/>
</dbReference>
<dbReference type="PANTHER" id="PTHR10695">
    <property type="entry name" value="DEPHOSPHO-COA KINASE-RELATED"/>
    <property type="match status" value="1"/>
</dbReference>
<dbReference type="EC" id="2.7.1.24" evidence="3 4"/>
<protein>
    <recommendedName>
        <fullName evidence="3 4">Dephospho-CoA kinase</fullName>
        <ecNumber evidence="3 4">2.7.1.24</ecNumber>
    </recommendedName>
    <alternativeName>
        <fullName evidence="3">Dephosphocoenzyme A kinase</fullName>
    </alternativeName>
</protein>
<dbReference type="SUPFAM" id="SSF52540">
    <property type="entry name" value="P-loop containing nucleoside triphosphate hydrolases"/>
    <property type="match status" value="1"/>
</dbReference>
<keyword evidence="3" id="KW-0808">Transferase</keyword>
<evidence type="ECO:0000256" key="2">
    <source>
        <dbReference type="ARBA" id="ARBA00022840"/>
    </source>
</evidence>
<dbReference type="GO" id="GO:0005524">
    <property type="term" value="F:ATP binding"/>
    <property type="evidence" value="ECO:0007669"/>
    <property type="project" value="UniProtKB-UniRule"/>
</dbReference>
<comment type="subcellular location">
    <subcellularLocation>
        <location evidence="3">Cytoplasm</location>
    </subcellularLocation>
</comment>
<sequence length="204" mass="22468">MLIVGLAGGIATGKSLIAQEIAKLPGVAVVDADKIAWETYRKNTETYRKLVARFGEKILSADGEIDRKKLGALVFSDSEAREFVNATVHPAVQAALEKIAEAHRAQGTKLLVIEAALLLESPYVSREFFDYIVLVNAPREVQIQRLIERSGLVPEEARRRVESQTPSEVLAGRADFVLDTSGTIEETLKRARALFGKLLARVRE</sequence>
<dbReference type="GO" id="GO:0015937">
    <property type="term" value="P:coenzyme A biosynthetic process"/>
    <property type="evidence" value="ECO:0007669"/>
    <property type="project" value="UniProtKB-UniRule"/>
</dbReference>
<gene>
    <name evidence="3" type="primary">coaE</name>
    <name evidence="5" type="ORF">HGMM_F41F10C24</name>
</gene>
<dbReference type="PROSITE" id="PS51219">
    <property type="entry name" value="DPCK"/>
    <property type="match status" value="1"/>
</dbReference>
<dbReference type="GO" id="GO:0004140">
    <property type="term" value="F:dephospho-CoA kinase activity"/>
    <property type="evidence" value="ECO:0007669"/>
    <property type="project" value="UniProtKB-UniRule"/>
</dbReference>
<dbReference type="UniPathway" id="UPA00241">
    <property type="reaction ID" value="UER00356"/>
</dbReference>
<accession>H5SKG0</accession>
<name>H5SKG0_9BACT</name>
<dbReference type="InterPro" id="IPR027417">
    <property type="entry name" value="P-loop_NTPase"/>
</dbReference>
<dbReference type="NCBIfam" id="TIGR00152">
    <property type="entry name" value="dephospho-CoA kinase"/>
    <property type="match status" value="1"/>
</dbReference>
<dbReference type="CDD" id="cd02022">
    <property type="entry name" value="DPCK"/>
    <property type="match status" value="1"/>
</dbReference>
<dbReference type="Pfam" id="PF01121">
    <property type="entry name" value="CoaE"/>
    <property type="match status" value="1"/>
</dbReference>
<evidence type="ECO:0000313" key="5">
    <source>
        <dbReference type="EMBL" id="BAL56646.1"/>
    </source>
</evidence>
<feature type="binding site" evidence="3">
    <location>
        <begin position="11"/>
        <end position="16"/>
    </location>
    <ligand>
        <name>ATP</name>
        <dbReference type="ChEBI" id="CHEBI:30616"/>
    </ligand>
</feature>
<dbReference type="Gene3D" id="3.40.50.300">
    <property type="entry name" value="P-loop containing nucleotide triphosphate hydrolases"/>
    <property type="match status" value="1"/>
</dbReference>
<dbReference type="InterPro" id="IPR001977">
    <property type="entry name" value="Depp_CoAkinase"/>
</dbReference>
<keyword evidence="3 5" id="KW-0418">Kinase</keyword>
<dbReference type="AlphaFoldDB" id="H5SKG0"/>
<evidence type="ECO:0000256" key="4">
    <source>
        <dbReference type="NCBIfam" id="TIGR00152"/>
    </source>
</evidence>
<comment type="pathway">
    <text evidence="3">Cofactor biosynthesis; coenzyme A biosynthesis; CoA from (R)-pantothenate: step 5/5.</text>
</comment>
<reference evidence="5" key="1">
    <citation type="journal article" date="2005" name="Environ. Microbiol.">
        <title>Genetic and functional properties of uncultivated thermophilic crenarchaeotes from a subsurface gold mine as revealed by analysis of genome fragments.</title>
        <authorList>
            <person name="Nunoura T."/>
            <person name="Hirayama H."/>
            <person name="Takami H."/>
            <person name="Oida H."/>
            <person name="Nishi S."/>
            <person name="Shimamura S."/>
            <person name="Suzuki Y."/>
            <person name="Inagaki F."/>
            <person name="Takai K."/>
            <person name="Nealson K.H."/>
            <person name="Horikoshi K."/>
        </authorList>
    </citation>
    <scope>NUCLEOTIDE SEQUENCE</scope>
</reference>